<keyword evidence="4" id="KW-1185">Reference proteome</keyword>
<evidence type="ECO:0000313" key="3">
    <source>
        <dbReference type="Proteomes" id="UP000032721"/>
    </source>
</evidence>
<dbReference type="HOGENOM" id="CLU_1815084_0_0_6"/>
<dbReference type="KEGG" id="xdo:XDD1_2270"/>
<reference evidence="1 3" key="1">
    <citation type="submission" date="2013-07" db="EMBL/GenBank/DDBJ databases">
        <authorList>
            <person name="Genoscope - CEA"/>
        </authorList>
    </citation>
    <scope>NUCLEOTIDE SEQUENCE [LARGE SCALE GENOMIC DNA]</scope>
    <source>
        <strain evidence="1">FRM16</strain>
        <strain evidence="3">FRM16 / DSM 17909</strain>
    </source>
</reference>
<dbReference type="Proteomes" id="UP000324170">
    <property type="component" value="Unassembled WGS sequence"/>
</dbReference>
<proteinExistence type="predicted"/>
<dbReference type="InterPro" id="IPR045681">
    <property type="entry name" value="DUF6201"/>
</dbReference>
<organism evidence="1 3">
    <name type="scientific">Xenorhabdus doucetiae</name>
    <dbReference type="NCBI Taxonomy" id="351671"/>
    <lineage>
        <taxon>Bacteria</taxon>
        <taxon>Pseudomonadati</taxon>
        <taxon>Pseudomonadota</taxon>
        <taxon>Gammaproteobacteria</taxon>
        <taxon>Enterobacterales</taxon>
        <taxon>Morganellaceae</taxon>
        <taxon>Xenorhabdus</taxon>
    </lineage>
</organism>
<sequence>MTLNNLMKKILFLILGIILFWWFFLSHSTFLVGKFKVYEDTNGEYIVKYYKPLPTNLFGMYFLTVERPPVFVVLYDINNNYIGQSSPFYMAGDLDVLGSNPMFPNNDNSDPFHDRFVVVNSDDFSDAYEISINHKKWWSKILQYFH</sequence>
<evidence type="ECO:0000313" key="1">
    <source>
        <dbReference type="EMBL" id="CDG17969.1"/>
    </source>
</evidence>
<dbReference type="EMBL" id="VNHN01000079">
    <property type="protein sequence ID" value="TYO98627.1"/>
    <property type="molecule type" value="Genomic_DNA"/>
</dbReference>
<protein>
    <submittedName>
        <fullName evidence="1">Uncharacterized protein</fullName>
    </submittedName>
</protein>
<dbReference type="AlphaFoldDB" id="A0A068QT38"/>
<evidence type="ECO:0000313" key="2">
    <source>
        <dbReference type="EMBL" id="TYO98627.1"/>
    </source>
</evidence>
<dbReference type="RefSeq" id="WP_052705682.1">
    <property type="nucleotide sequence ID" value="NZ_CAWMED010000001.1"/>
</dbReference>
<dbReference type="EMBL" id="FO704550">
    <property type="protein sequence ID" value="CDG17969.1"/>
    <property type="molecule type" value="Genomic_DNA"/>
</dbReference>
<dbReference type="OrthoDB" id="5592286at2"/>
<evidence type="ECO:0000313" key="4">
    <source>
        <dbReference type="Proteomes" id="UP000324170"/>
    </source>
</evidence>
<dbReference type="STRING" id="351671.XDD1_2270"/>
<dbReference type="Proteomes" id="UP000032721">
    <property type="component" value="Chromosome"/>
</dbReference>
<reference evidence="2 4" key="2">
    <citation type="submission" date="2019-07" db="EMBL/GenBank/DDBJ databases">
        <title>Genomic Encyclopedia of Type Strains, Phase I: the one thousand microbial genomes (KMG-I) project.</title>
        <authorList>
            <person name="Kyrpides N."/>
        </authorList>
    </citation>
    <scope>NUCLEOTIDE SEQUENCE [LARGE SCALE GENOMIC DNA]</scope>
    <source>
        <strain evidence="2 4">DSM 17909</strain>
    </source>
</reference>
<name>A0A068QT38_9GAMM</name>
<gene>
    <name evidence="2" type="ORF">LY16_03284</name>
    <name evidence="1" type="ORF">XDD1_2270</name>
</gene>
<dbReference type="Pfam" id="PF19703">
    <property type="entry name" value="DUF6201"/>
    <property type="match status" value="1"/>
</dbReference>
<accession>A0A068QT38</accession>